<dbReference type="Gene3D" id="2.130.10.10">
    <property type="entry name" value="YVTN repeat-like/Quinoprotein amine dehydrogenase"/>
    <property type="match status" value="2"/>
</dbReference>
<dbReference type="InterPro" id="IPR036427">
    <property type="entry name" value="Bromodomain-like_sf"/>
</dbReference>
<evidence type="ECO:0000256" key="11">
    <source>
        <dbReference type="ARBA" id="ARBA00069235"/>
    </source>
</evidence>
<evidence type="ECO:0000256" key="10">
    <source>
        <dbReference type="ARBA" id="ARBA00058276"/>
    </source>
</evidence>
<dbReference type="InterPro" id="IPR052060">
    <property type="entry name" value="Bromo_WD_repeat"/>
</dbReference>
<protein>
    <recommendedName>
        <fullName evidence="11">PH-interacting protein</fullName>
    </recommendedName>
    <alternativeName>
        <fullName evidence="13">IRS-1 PH domain-binding protein</fullName>
    </alternativeName>
    <alternativeName>
        <fullName evidence="12">WD repeat-containing protein 11</fullName>
    </alternativeName>
</protein>
<feature type="compositionally biased region" description="Low complexity" evidence="16">
    <location>
        <begin position="1309"/>
        <end position="1318"/>
    </location>
</feature>
<dbReference type="GO" id="GO:0043066">
    <property type="term" value="P:negative regulation of apoptotic process"/>
    <property type="evidence" value="ECO:0007669"/>
    <property type="project" value="UniProtKB-ARBA"/>
</dbReference>
<keyword evidence="4 15" id="KW-0853">WD repeat</keyword>
<evidence type="ECO:0000256" key="5">
    <source>
        <dbReference type="ARBA" id="ARBA00022737"/>
    </source>
</evidence>
<dbReference type="InterPro" id="IPR001487">
    <property type="entry name" value="Bromodomain"/>
</dbReference>
<dbReference type="Pfam" id="PF00400">
    <property type="entry name" value="WD40"/>
    <property type="match status" value="5"/>
</dbReference>
<evidence type="ECO:0000313" key="19">
    <source>
        <dbReference type="Proteomes" id="UP000694700"/>
    </source>
</evidence>
<dbReference type="InterPro" id="IPR036322">
    <property type="entry name" value="WD40_repeat_dom_sf"/>
</dbReference>
<keyword evidence="6" id="KW-0832">Ubl conjugation</keyword>
<dbReference type="InterPro" id="IPR057451">
    <property type="entry name" value="BRWD/PHIP_AD"/>
</dbReference>
<evidence type="ECO:0000256" key="7">
    <source>
        <dbReference type="ARBA" id="ARBA00022990"/>
    </source>
</evidence>
<feature type="repeat" description="WD" evidence="15">
    <location>
        <begin position="241"/>
        <end position="277"/>
    </location>
</feature>
<dbReference type="Gene3D" id="1.20.920.10">
    <property type="entry name" value="Bromodomain-like"/>
    <property type="match status" value="2"/>
</dbReference>
<dbReference type="Ensembl" id="ENSCCRT00015111273.1">
    <property type="protein sequence ID" value="ENSCCRP00015107842.1"/>
    <property type="gene ID" value="ENSCCRG00015042031.1"/>
</dbReference>
<dbReference type="SMART" id="SM00320">
    <property type="entry name" value="WD40"/>
    <property type="match status" value="8"/>
</dbReference>
<dbReference type="InterPro" id="IPR018359">
    <property type="entry name" value="Bromodomain_CS"/>
</dbReference>
<evidence type="ECO:0000256" key="1">
    <source>
        <dbReference type="ARBA" id="ARBA00004123"/>
    </source>
</evidence>
<dbReference type="FunFam" id="2.30.30.1040:FF:000003">
    <property type="entry name" value="Bromodomain and WD repeat domain containing 1"/>
    <property type="match status" value="1"/>
</dbReference>
<evidence type="ECO:0000256" key="15">
    <source>
        <dbReference type="PROSITE-ProRule" id="PRU00221"/>
    </source>
</evidence>
<dbReference type="PRINTS" id="PR00503">
    <property type="entry name" value="BROMODOMAIN"/>
</dbReference>
<feature type="region of interest" description="Disordered" evidence="16">
    <location>
        <begin position="624"/>
        <end position="657"/>
    </location>
</feature>
<dbReference type="Proteomes" id="UP000694700">
    <property type="component" value="Unplaced"/>
</dbReference>
<dbReference type="PROSITE" id="PS50294">
    <property type="entry name" value="WD_REPEATS_REGION"/>
    <property type="match status" value="5"/>
</dbReference>
<dbReference type="PROSITE" id="PS50014">
    <property type="entry name" value="BROMODOMAIN_2"/>
    <property type="match status" value="2"/>
</dbReference>
<sequence>MAAERKHIAQLKSELYFLIARFLEAGPCQDAAETLIREVQEKELLPKRIDWTGKEHPGSYENLVKLYRHISPDHLLQVCERVSPLLEREVPASVPGVNSLLGAGRQSVLRTNKSELEHFEICGPLETIYSRRLNGSYRLGQLVPTAVYQHMKMHKRILGHLSSVYCVTFDRTGHRIFTGSDDCLVKIWATDDGRLLATLRGHAAEISDMAVNYENTLLAAGSCDKMIRVWCLQTCAPLAVLEGHSASITSLQFSPLCSGNKRFLSSTGADGTICFWQWDARTLKFGQRPSKFIERPRPGVQMICSSFSAGGMFLATGSTDHIIRVYYFGDGQPEKISELESHTDKVDSIQFSHGGDRFVSGSRDGTARIWQLQQQDWRSILLDMATKLPGKYNPPPLEDKVTKLKVTMVAWDCNDNTVITAANNLTLKVWNSYTGNLIHILMGHEDEVFVLEPHPFDSRVLFSAGHDGNAIVWDLARGVKIRSYFNMIEGQGHGAVFDCKCSPDGQHFACTDSHGHLLIFGFGSSSRYDKIADQMFFHTDYRPLIRDAHNFVLDEQTQQAPHLMPPPFLVDVDGNPHPPRYQRLVPGRENCREEQLIPQMGLTSSGKKCSSPLDGIIQRLQQEQDQRLGSDTRASRGSVSSPTEVSSPPNVGLRRSGQIEGVRQMHSNAPRSEIATERDLVAWSRRVLVPELSPAICHISDIHIRQPEPHIYAGSVYNYSDYSSDYSDWTADAGINLEPPKKTSVKKKKKNASSSEEDGEKKKDSKKERRKEKQDKDGTLPKKKKPKEKRKVGGPSNQGLTLEEWLPSAWITDTMPRRCPFTPQMGDEVYYFHQGHEAYVEMAKKNKIFSINPKKQPWNKLELREQELLKIVGIKYEVGLPTLCCLKLAFLDPDTGKLTGGSFSMKYHDMPDVIDFLVLRQQFDNARQRNWMIGDRFRAVIDDAWWFGTIESQEPYQAEYPDSLFQCYNVCWDNGDTEKMSPWDMEEIPNEAAFPDELGLSVPLTEEEQKALLYKPLEGEWGSRTRDQECERIIRSIDQLCTLDVAAPFELPVDLQAYPTYCTVVAYVTDLSTIRQRLQNRFYRRMSSLMWEVRYIEHNAQTFNEPGAFIVKTAKFVSDLMLQFIKDQSCTDIIPLYNSMKKTAFSDSSDVSRQRQQPILRSLRSKPTSDPQSWKGRCRELLELIFQCEDSEPFRQPVDLEEYPDYLDIVDTPMDFTTVLNRLLEGEYDTPMDLCKDVRLIFSNSKAYTPSKKSRIYSMSLRLSALFEEHISSILTHFKAAQSLHSERFTRQRLHTERLTRQSVKRTRSSSPSSSASSPERKRRVSSRAPPRSDNAAPPTPAGPSRAPSLRQTHPQINGKTEPPVVPGRTRSSARFGTQLTDAPSTLSAPPPPPSHSKTAEPSSRVLRTQNPHSIGASRETESSMISICCGKLMFSRERGFLNVSWKPSASGKKRGRKSKKELESLRRSSSHEEELHLSTGDEGGASSTAQDSSLSDSGVVTPEFPKQRGRPRVIRMPDTPAPSSPKALRRSSRRGNEETTPPMPGPTQREEPDIYMGEDGSSKGQMRTRNQGRRTAFYNEEDSEEEQRQLLFEDASITFGTSSKGRVRKLTEKAKANLIGW</sequence>
<comment type="function">
    <text evidence="10">Probable regulator of the insulin and insulin-like growth factor signaling pathways. Stimulates cell proliferation through regulation of cyclin transcription and has an anti-apoptotic activity through AKT1 phosphorylation and activation. Plays a role in the regulation of cell morphology and cytoskeletal organization.</text>
</comment>
<feature type="repeat" description="WD" evidence="15">
    <location>
        <begin position="157"/>
        <end position="198"/>
    </location>
</feature>
<evidence type="ECO:0000313" key="18">
    <source>
        <dbReference type="Ensembl" id="ENSCCRP00015107842.1"/>
    </source>
</evidence>
<dbReference type="PROSITE" id="PS00678">
    <property type="entry name" value="WD_REPEATS_1"/>
    <property type="match status" value="1"/>
</dbReference>
<feature type="compositionally biased region" description="Low complexity" evidence="16">
    <location>
        <begin position="1486"/>
        <end position="1498"/>
    </location>
</feature>
<dbReference type="FunFam" id="1.20.920.10:FF:000017">
    <property type="entry name" value="Bromodomain and WD repeat domain containing 1"/>
    <property type="match status" value="1"/>
</dbReference>
<dbReference type="InterPro" id="IPR015943">
    <property type="entry name" value="WD40/YVTN_repeat-like_dom_sf"/>
</dbReference>
<feature type="repeat" description="WD" evidence="15">
    <location>
        <begin position="339"/>
        <end position="373"/>
    </location>
</feature>
<keyword evidence="3" id="KW-0597">Phosphoprotein</keyword>
<feature type="domain" description="Bromo" evidence="17">
    <location>
        <begin position="1041"/>
        <end position="1111"/>
    </location>
</feature>
<dbReference type="PROSITE" id="PS00633">
    <property type="entry name" value="BROMODOMAIN_1"/>
    <property type="match status" value="1"/>
</dbReference>
<evidence type="ECO:0000256" key="13">
    <source>
        <dbReference type="ARBA" id="ARBA00081767"/>
    </source>
</evidence>
<evidence type="ECO:0000256" key="12">
    <source>
        <dbReference type="ARBA" id="ARBA00075662"/>
    </source>
</evidence>
<dbReference type="GO" id="GO:0009966">
    <property type="term" value="P:regulation of signal transduction"/>
    <property type="evidence" value="ECO:0007669"/>
    <property type="project" value="UniProtKB-ARBA"/>
</dbReference>
<feature type="region of interest" description="Disordered" evidence="16">
    <location>
        <begin position="1446"/>
        <end position="1571"/>
    </location>
</feature>
<dbReference type="Pfam" id="PF00439">
    <property type="entry name" value="Bromodomain"/>
    <property type="match status" value="2"/>
</dbReference>
<evidence type="ECO:0000256" key="14">
    <source>
        <dbReference type="PROSITE-ProRule" id="PRU00035"/>
    </source>
</evidence>
<dbReference type="PROSITE" id="PS50082">
    <property type="entry name" value="WD_REPEATS_2"/>
    <property type="match status" value="5"/>
</dbReference>
<feature type="repeat" description="WD" evidence="15">
    <location>
        <begin position="199"/>
        <end position="230"/>
    </location>
</feature>
<keyword evidence="2" id="KW-1017">Isopeptide bond</keyword>
<feature type="region of interest" description="Disordered" evidence="16">
    <location>
        <begin position="735"/>
        <end position="800"/>
    </location>
</feature>
<dbReference type="PANTHER" id="PTHR16266">
    <property type="entry name" value="WD REPEAT DOMAIN 9"/>
    <property type="match status" value="1"/>
</dbReference>
<dbReference type="GO" id="GO:0045893">
    <property type="term" value="P:positive regulation of DNA-templated transcription"/>
    <property type="evidence" value="ECO:0007669"/>
    <property type="project" value="UniProtKB-ARBA"/>
</dbReference>
<feature type="domain" description="Bromo" evidence="17">
    <location>
        <begin position="1186"/>
        <end position="1256"/>
    </location>
</feature>
<comment type="subcellular location">
    <subcellularLocation>
        <location evidence="1">Nucleus</location>
    </subcellularLocation>
</comment>
<evidence type="ECO:0000256" key="6">
    <source>
        <dbReference type="ARBA" id="ARBA00022843"/>
    </source>
</evidence>
<dbReference type="CDD" id="cd05529">
    <property type="entry name" value="Bromo_WDR9_I_like"/>
    <property type="match status" value="1"/>
</dbReference>
<feature type="compositionally biased region" description="Basic residues" evidence="16">
    <location>
        <begin position="781"/>
        <end position="792"/>
    </location>
</feature>
<evidence type="ECO:0000256" key="9">
    <source>
        <dbReference type="ARBA" id="ARBA00023242"/>
    </source>
</evidence>
<feature type="repeat" description="WD" evidence="15">
    <location>
        <begin position="441"/>
        <end position="483"/>
    </location>
</feature>
<dbReference type="FunFam" id="1.20.920.10:FF:000008">
    <property type="entry name" value="Bromodomain and WD repeat domain containing 3"/>
    <property type="match status" value="1"/>
</dbReference>
<evidence type="ECO:0000256" key="2">
    <source>
        <dbReference type="ARBA" id="ARBA00022499"/>
    </source>
</evidence>
<dbReference type="InterPro" id="IPR057452">
    <property type="entry name" value="BRWD/PHIP_N"/>
</dbReference>
<feature type="region of interest" description="Disordered" evidence="16">
    <location>
        <begin position="1289"/>
        <end position="1408"/>
    </location>
</feature>
<dbReference type="FunFam" id="2.130.10.10:FF:000141">
    <property type="entry name" value="Pleckstrin homology domain interacting protein"/>
    <property type="match status" value="1"/>
</dbReference>
<feature type="compositionally biased region" description="Low complexity" evidence="16">
    <location>
        <begin position="635"/>
        <end position="651"/>
    </location>
</feature>
<name>A0A8C2AMF9_CYPCA</name>
<dbReference type="SMART" id="SM00297">
    <property type="entry name" value="BROMO"/>
    <property type="match status" value="2"/>
</dbReference>
<feature type="compositionally biased region" description="Basic and acidic residues" evidence="16">
    <location>
        <begin position="1289"/>
        <end position="1300"/>
    </location>
</feature>
<feature type="compositionally biased region" description="Low complexity" evidence="16">
    <location>
        <begin position="1147"/>
        <end position="1157"/>
    </location>
</feature>
<dbReference type="CDD" id="cd00200">
    <property type="entry name" value="WD40"/>
    <property type="match status" value="1"/>
</dbReference>
<dbReference type="InterPro" id="IPR019775">
    <property type="entry name" value="WD40_repeat_CS"/>
</dbReference>
<keyword evidence="8 14" id="KW-0103">Bromodomain</keyword>
<reference evidence="18" key="1">
    <citation type="submission" date="2025-08" db="UniProtKB">
        <authorList>
            <consortium name="Ensembl"/>
        </authorList>
    </citation>
    <scope>IDENTIFICATION</scope>
</reference>
<feature type="compositionally biased region" description="Polar residues" evidence="16">
    <location>
        <begin position="1370"/>
        <end position="1380"/>
    </location>
</feature>
<proteinExistence type="predicted"/>
<keyword evidence="9" id="KW-0539">Nucleus</keyword>
<evidence type="ECO:0000256" key="16">
    <source>
        <dbReference type="SAM" id="MobiDB-lite"/>
    </source>
</evidence>
<dbReference type="GO" id="GO:0006357">
    <property type="term" value="P:regulation of transcription by RNA polymerase II"/>
    <property type="evidence" value="ECO:0007669"/>
    <property type="project" value="TreeGrafter"/>
</dbReference>
<keyword evidence="5" id="KW-0677">Repeat</keyword>
<feature type="region of interest" description="Disordered" evidence="16">
    <location>
        <begin position="1147"/>
        <end position="1174"/>
    </location>
</feature>
<dbReference type="GO" id="GO:0008360">
    <property type="term" value="P:regulation of cell shape"/>
    <property type="evidence" value="ECO:0007669"/>
    <property type="project" value="TreeGrafter"/>
</dbReference>
<dbReference type="FunFam" id="2.130.10.10:FF:000023">
    <property type="entry name" value="Bromodomain and WD repeat domain containing 1"/>
    <property type="match status" value="1"/>
</dbReference>
<feature type="compositionally biased region" description="Basic and acidic residues" evidence="16">
    <location>
        <begin position="624"/>
        <end position="634"/>
    </location>
</feature>
<evidence type="ECO:0000256" key="8">
    <source>
        <dbReference type="ARBA" id="ARBA00023117"/>
    </source>
</evidence>
<accession>A0A8C2AMF9</accession>
<dbReference type="SUPFAM" id="SSF50978">
    <property type="entry name" value="WD40 repeat-like"/>
    <property type="match status" value="1"/>
</dbReference>
<evidence type="ECO:0000256" key="4">
    <source>
        <dbReference type="ARBA" id="ARBA00022574"/>
    </source>
</evidence>
<dbReference type="Pfam" id="PF25313">
    <property type="entry name" value="BRWD_AD"/>
    <property type="match status" value="1"/>
</dbReference>
<dbReference type="GO" id="GO:0005634">
    <property type="term" value="C:nucleus"/>
    <property type="evidence" value="ECO:0007669"/>
    <property type="project" value="UniProtKB-SubCell"/>
</dbReference>
<evidence type="ECO:0000256" key="3">
    <source>
        <dbReference type="ARBA" id="ARBA00022553"/>
    </source>
</evidence>
<organism evidence="18 19">
    <name type="scientific">Cyprinus carpio</name>
    <name type="common">Common carp</name>
    <dbReference type="NCBI Taxonomy" id="7962"/>
    <lineage>
        <taxon>Eukaryota</taxon>
        <taxon>Metazoa</taxon>
        <taxon>Chordata</taxon>
        <taxon>Craniata</taxon>
        <taxon>Vertebrata</taxon>
        <taxon>Euteleostomi</taxon>
        <taxon>Actinopterygii</taxon>
        <taxon>Neopterygii</taxon>
        <taxon>Teleostei</taxon>
        <taxon>Ostariophysi</taxon>
        <taxon>Cypriniformes</taxon>
        <taxon>Cyprinidae</taxon>
        <taxon>Cyprininae</taxon>
        <taxon>Cyprinus</taxon>
    </lineage>
</organism>
<dbReference type="GO" id="GO:0007010">
    <property type="term" value="P:cytoskeleton organization"/>
    <property type="evidence" value="ECO:0007669"/>
    <property type="project" value="TreeGrafter"/>
</dbReference>
<feature type="compositionally biased region" description="Basic and acidic residues" evidence="16">
    <location>
        <begin position="1461"/>
        <end position="1477"/>
    </location>
</feature>
<dbReference type="Pfam" id="PF25437">
    <property type="entry name" value="BRWD1_N"/>
    <property type="match status" value="1"/>
</dbReference>
<evidence type="ECO:0000259" key="17">
    <source>
        <dbReference type="PROSITE" id="PS50014"/>
    </source>
</evidence>
<feature type="compositionally biased region" description="Polar residues" evidence="16">
    <location>
        <begin position="1350"/>
        <end position="1359"/>
    </location>
</feature>
<keyword evidence="7" id="KW-0007">Acetylation</keyword>
<dbReference type="InterPro" id="IPR001680">
    <property type="entry name" value="WD40_rpt"/>
</dbReference>
<dbReference type="PANTHER" id="PTHR16266:SF4">
    <property type="entry name" value="PH-INTERACTING PROTEIN"/>
    <property type="match status" value="1"/>
</dbReference>
<dbReference type="SUPFAM" id="SSF47370">
    <property type="entry name" value="Bromodomain"/>
    <property type="match status" value="2"/>
</dbReference>
<feature type="compositionally biased region" description="Basic and acidic residues" evidence="16">
    <location>
        <begin position="759"/>
        <end position="780"/>
    </location>
</feature>